<dbReference type="Proteomes" id="UP000636479">
    <property type="component" value="Unassembled WGS sequence"/>
</dbReference>
<accession>A0A8H6SW39</accession>
<evidence type="ECO:0000256" key="1">
    <source>
        <dbReference type="SAM" id="MobiDB-lite"/>
    </source>
</evidence>
<feature type="compositionally biased region" description="Basic and acidic residues" evidence="1">
    <location>
        <begin position="340"/>
        <end position="349"/>
    </location>
</feature>
<protein>
    <submittedName>
        <fullName evidence="4">Ribosomal-protein-alanine acetyltransferase</fullName>
    </submittedName>
</protein>
<proteinExistence type="predicted"/>
<dbReference type="OrthoDB" id="2982596at2759"/>
<comment type="caution">
    <text evidence="4">The sequence shown here is derived from an EMBL/GenBank/DDBJ whole genome shotgun (WGS) entry which is preliminary data.</text>
</comment>
<dbReference type="Pfam" id="PF20151">
    <property type="entry name" value="DUF6533"/>
    <property type="match status" value="1"/>
</dbReference>
<feature type="transmembrane region" description="Helical" evidence="2">
    <location>
        <begin position="286"/>
        <end position="302"/>
    </location>
</feature>
<keyword evidence="2" id="KW-1133">Transmembrane helix</keyword>
<gene>
    <name evidence="4" type="ORF">MIND_00436600</name>
</gene>
<dbReference type="GO" id="GO:0016740">
    <property type="term" value="F:transferase activity"/>
    <property type="evidence" value="ECO:0007669"/>
    <property type="project" value="UniProtKB-KW"/>
</dbReference>
<dbReference type="RefSeq" id="XP_037221473.1">
    <property type="nucleotide sequence ID" value="XM_037361181.1"/>
</dbReference>
<feature type="transmembrane region" description="Helical" evidence="2">
    <location>
        <begin position="252"/>
        <end position="274"/>
    </location>
</feature>
<feature type="transmembrane region" description="Helical" evidence="2">
    <location>
        <begin position="148"/>
        <end position="170"/>
    </location>
</feature>
<keyword evidence="2" id="KW-0472">Membrane</keyword>
<feature type="compositionally biased region" description="Low complexity" evidence="1">
    <location>
        <begin position="324"/>
        <end position="339"/>
    </location>
</feature>
<keyword evidence="5" id="KW-1185">Reference proteome</keyword>
<evidence type="ECO:0000256" key="2">
    <source>
        <dbReference type="SAM" id="Phobius"/>
    </source>
</evidence>
<evidence type="ECO:0000313" key="5">
    <source>
        <dbReference type="Proteomes" id="UP000636479"/>
    </source>
</evidence>
<feature type="transmembrane region" description="Helical" evidence="2">
    <location>
        <begin position="210"/>
        <end position="231"/>
    </location>
</feature>
<evidence type="ECO:0000259" key="3">
    <source>
        <dbReference type="Pfam" id="PF20151"/>
    </source>
</evidence>
<keyword evidence="4" id="KW-0808">Transferase</keyword>
<feature type="transmembrane region" description="Helical" evidence="2">
    <location>
        <begin position="63"/>
        <end position="84"/>
    </location>
</feature>
<reference evidence="4" key="1">
    <citation type="submission" date="2020-05" db="EMBL/GenBank/DDBJ databases">
        <title>Mycena genomes resolve the evolution of fungal bioluminescence.</title>
        <authorList>
            <person name="Tsai I.J."/>
        </authorList>
    </citation>
    <scope>NUCLEOTIDE SEQUENCE</scope>
    <source>
        <strain evidence="4">171206Taipei</strain>
    </source>
</reference>
<keyword evidence="2" id="KW-0812">Transmembrane</keyword>
<feature type="domain" description="DUF6533" evidence="3">
    <location>
        <begin position="30"/>
        <end position="73"/>
    </location>
</feature>
<dbReference type="AlphaFoldDB" id="A0A8H6SW39"/>
<dbReference type="EMBL" id="JACAZF010000004">
    <property type="protein sequence ID" value="KAF7306454.1"/>
    <property type="molecule type" value="Genomic_DNA"/>
</dbReference>
<feature type="transmembrane region" description="Helical" evidence="2">
    <location>
        <begin position="177"/>
        <end position="198"/>
    </location>
</feature>
<sequence length="359" mass="39584">MASAAEAAQEALLKQLFVLLEDARTTAAISLAGLTIIVFDHISTFADEVELIWKTRLSLINIFYVWIRYFTLVTLTANVVFLLTPQTQQSLVVSTVHIIGTTVADLSGLKSCQRMLFGEMATSTVTIISTDLVLVARVWILYSKPKGLLIALLTLVSLEAISMSIVGYFTIRPLREFVHAGSHLTGCYSLGMVIQVSVGPKSRSPEVPRLFTYYSLPVLIIAVIMFLMTLYKCGTNYLAMGSLQRMPLFSMFLRDGVLWFLFLLADCVSEFVIWSRARPTLAQTPVIFPTAIISVIGTRVIMNIKHALNDTDFGSSSYGTSLTLPTGLETSTGTGSGSYSDRRPSKRSADNSPWYLRTT</sequence>
<dbReference type="GeneID" id="59343697"/>
<evidence type="ECO:0000313" key="4">
    <source>
        <dbReference type="EMBL" id="KAF7306454.1"/>
    </source>
</evidence>
<organism evidence="4 5">
    <name type="scientific">Mycena indigotica</name>
    <dbReference type="NCBI Taxonomy" id="2126181"/>
    <lineage>
        <taxon>Eukaryota</taxon>
        <taxon>Fungi</taxon>
        <taxon>Dikarya</taxon>
        <taxon>Basidiomycota</taxon>
        <taxon>Agaricomycotina</taxon>
        <taxon>Agaricomycetes</taxon>
        <taxon>Agaricomycetidae</taxon>
        <taxon>Agaricales</taxon>
        <taxon>Marasmiineae</taxon>
        <taxon>Mycenaceae</taxon>
        <taxon>Mycena</taxon>
    </lineage>
</organism>
<feature type="region of interest" description="Disordered" evidence="1">
    <location>
        <begin position="324"/>
        <end position="359"/>
    </location>
</feature>
<dbReference type="InterPro" id="IPR045340">
    <property type="entry name" value="DUF6533"/>
</dbReference>
<name>A0A8H6SW39_9AGAR</name>